<feature type="domain" description="Histidine kinase" evidence="9">
    <location>
        <begin position="847"/>
        <end position="1065"/>
    </location>
</feature>
<evidence type="ECO:0000256" key="5">
    <source>
        <dbReference type="ARBA" id="ARBA00022777"/>
    </source>
</evidence>
<name>A0A344J305_9GAMM</name>
<dbReference type="SUPFAM" id="SSF55874">
    <property type="entry name" value="ATPase domain of HSP90 chaperone/DNA topoisomerase II/histidine kinase"/>
    <property type="match status" value="1"/>
</dbReference>
<keyword evidence="8" id="KW-1133">Transmembrane helix</keyword>
<dbReference type="Gene3D" id="3.40.50.2300">
    <property type="match status" value="1"/>
</dbReference>
<dbReference type="Proteomes" id="UP000251842">
    <property type="component" value="Chromosome"/>
</dbReference>
<dbReference type="InterPro" id="IPR003661">
    <property type="entry name" value="HisK_dim/P_dom"/>
</dbReference>
<dbReference type="InterPro" id="IPR003594">
    <property type="entry name" value="HATPase_dom"/>
</dbReference>
<keyword evidence="12" id="KW-1185">Reference proteome</keyword>
<keyword evidence="8" id="KW-0812">Transmembrane</keyword>
<evidence type="ECO:0000256" key="6">
    <source>
        <dbReference type="ARBA" id="ARBA00023012"/>
    </source>
</evidence>
<accession>A0A344J305</accession>
<dbReference type="Pfam" id="PF00072">
    <property type="entry name" value="Response_reg"/>
    <property type="match status" value="1"/>
</dbReference>
<evidence type="ECO:0000313" key="11">
    <source>
        <dbReference type="EMBL" id="AXA83415.1"/>
    </source>
</evidence>
<dbReference type="Gene3D" id="2.60.40.10">
    <property type="entry name" value="Immunoglobulins"/>
    <property type="match status" value="1"/>
</dbReference>
<feature type="transmembrane region" description="Helical" evidence="8">
    <location>
        <begin position="789"/>
        <end position="812"/>
    </location>
</feature>
<evidence type="ECO:0000256" key="4">
    <source>
        <dbReference type="ARBA" id="ARBA00022679"/>
    </source>
</evidence>
<comment type="catalytic activity">
    <reaction evidence="1">
        <text>ATP + protein L-histidine = ADP + protein N-phospho-L-histidine.</text>
        <dbReference type="EC" id="2.7.13.3"/>
    </reaction>
</comment>
<evidence type="ECO:0000256" key="2">
    <source>
        <dbReference type="ARBA" id="ARBA00012438"/>
    </source>
</evidence>
<dbReference type="CDD" id="cd00156">
    <property type="entry name" value="REC"/>
    <property type="match status" value="1"/>
</dbReference>
<gene>
    <name evidence="11" type="ORF">DCD74_00760</name>
</gene>
<dbReference type="FunFam" id="3.30.565.10:FF:000010">
    <property type="entry name" value="Sensor histidine kinase RcsC"/>
    <property type="match status" value="1"/>
</dbReference>
<dbReference type="InterPro" id="IPR011006">
    <property type="entry name" value="CheY-like_superfamily"/>
</dbReference>
<dbReference type="SUPFAM" id="SSF63829">
    <property type="entry name" value="Calcium-dependent phosphotriesterase"/>
    <property type="match status" value="2"/>
</dbReference>
<dbReference type="AlphaFoldDB" id="A0A344J305"/>
<dbReference type="InterPro" id="IPR015943">
    <property type="entry name" value="WD40/YVTN_repeat-like_dom_sf"/>
</dbReference>
<dbReference type="OrthoDB" id="176203at2"/>
<dbReference type="InterPro" id="IPR004358">
    <property type="entry name" value="Sig_transdc_His_kin-like_C"/>
</dbReference>
<evidence type="ECO:0000256" key="1">
    <source>
        <dbReference type="ARBA" id="ARBA00000085"/>
    </source>
</evidence>
<dbReference type="Gene3D" id="1.10.287.130">
    <property type="match status" value="1"/>
</dbReference>
<dbReference type="InterPro" id="IPR005467">
    <property type="entry name" value="His_kinase_dom"/>
</dbReference>
<dbReference type="PANTHER" id="PTHR43047">
    <property type="entry name" value="TWO-COMPONENT HISTIDINE PROTEIN KINASE"/>
    <property type="match status" value="1"/>
</dbReference>
<dbReference type="KEGG" id="lue:DCD74_00760"/>
<dbReference type="Gene3D" id="3.30.565.10">
    <property type="entry name" value="Histidine kinase-like ATPase, C-terminal domain"/>
    <property type="match status" value="1"/>
</dbReference>
<dbReference type="PRINTS" id="PR00344">
    <property type="entry name" value="BCTRLSENSOR"/>
</dbReference>
<dbReference type="GO" id="GO:0000155">
    <property type="term" value="F:phosphorelay sensor kinase activity"/>
    <property type="evidence" value="ECO:0007669"/>
    <property type="project" value="InterPro"/>
</dbReference>
<dbReference type="SMART" id="SM00388">
    <property type="entry name" value="HisKA"/>
    <property type="match status" value="1"/>
</dbReference>
<dbReference type="SUPFAM" id="SSF63825">
    <property type="entry name" value="YWTD domain"/>
    <property type="match status" value="1"/>
</dbReference>
<dbReference type="Pfam" id="PF07495">
    <property type="entry name" value="Y_Y_Y"/>
    <property type="match status" value="1"/>
</dbReference>
<feature type="domain" description="Response regulatory" evidence="10">
    <location>
        <begin position="1085"/>
        <end position="1199"/>
    </location>
</feature>
<dbReference type="CDD" id="cd00082">
    <property type="entry name" value="HisKA"/>
    <property type="match status" value="1"/>
</dbReference>
<protein>
    <recommendedName>
        <fullName evidence="2">histidine kinase</fullName>
        <ecNumber evidence="2">2.7.13.3</ecNumber>
    </recommendedName>
</protein>
<dbReference type="FunFam" id="1.10.287.130:FF:000028">
    <property type="entry name" value="Hybrid signal transduction histidine kinase"/>
    <property type="match status" value="1"/>
</dbReference>
<dbReference type="InterPro" id="IPR011123">
    <property type="entry name" value="Y_Y_Y"/>
</dbReference>
<reference evidence="12" key="1">
    <citation type="submission" date="2018-05" db="EMBL/GenBank/DDBJ databases">
        <title>Luteimonas pekinense sp. nov., isolated from human Meibomian gland secretions, Beijing, China.</title>
        <authorList>
            <person name="Wen T."/>
            <person name="Bai H."/>
            <person name="Lv H."/>
        </authorList>
    </citation>
    <scope>NUCLEOTIDE SEQUENCE [LARGE SCALE GENOMIC DNA]</scope>
    <source>
        <strain evidence="12">83-4</strain>
    </source>
</reference>
<keyword evidence="3 7" id="KW-0597">Phosphoprotein</keyword>
<dbReference type="InterPro" id="IPR036890">
    <property type="entry name" value="HATPase_C_sf"/>
</dbReference>
<keyword evidence="8" id="KW-0472">Membrane</keyword>
<dbReference type="InterPro" id="IPR036097">
    <property type="entry name" value="HisK_dim/P_sf"/>
</dbReference>
<dbReference type="GO" id="GO:0005886">
    <property type="term" value="C:plasma membrane"/>
    <property type="evidence" value="ECO:0007669"/>
    <property type="project" value="TreeGrafter"/>
</dbReference>
<evidence type="ECO:0000256" key="7">
    <source>
        <dbReference type="PROSITE-ProRule" id="PRU00169"/>
    </source>
</evidence>
<proteinExistence type="predicted"/>
<evidence type="ECO:0000256" key="8">
    <source>
        <dbReference type="SAM" id="Phobius"/>
    </source>
</evidence>
<keyword evidence="5 11" id="KW-0418">Kinase</keyword>
<evidence type="ECO:0000259" key="9">
    <source>
        <dbReference type="PROSITE" id="PS50109"/>
    </source>
</evidence>
<keyword evidence="4" id="KW-0808">Transferase</keyword>
<dbReference type="PROSITE" id="PS50110">
    <property type="entry name" value="RESPONSE_REGULATORY"/>
    <property type="match status" value="1"/>
</dbReference>
<dbReference type="SMART" id="SM00448">
    <property type="entry name" value="REC"/>
    <property type="match status" value="1"/>
</dbReference>
<organism evidence="11 12">
    <name type="scientific">Solilutibacter oculi</name>
    <dbReference type="NCBI Taxonomy" id="2698682"/>
    <lineage>
        <taxon>Bacteria</taxon>
        <taxon>Pseudomonadati</taxon>
        <taxon>Pseudomonadota</taxon>
        <taxon>Gammaproteobacteria</taxon>
        <taxon>Lysobacterales</taxon>
        <taxon>Lysobacteraceae</taxon>
        <taxon>Solilutibacter</taxon>
    </lineage>
</organism>
<dbReference type="PROSITE" id="PS50109">
    <property type="entry name" value="HIS_KIN"/>
    <property type="match status" value="1"/>
</dbReference>
<dbReference type="Pfam" id="PF02518">
    <property type="entry name" value="HATPase_c"/>
    <property type="match status" value="1"/>
</dbReference>
<dbReference type="SMART" id="SM00387">
    <property type="entry name" value="HATPase_c"/>
    <property type="match status" value="1"/>
</dbReference>
<evidence type="ECO:0000313" key="12">
    <source>
        <dbReference type="Proteomes" id="UP000251842"/>
    </source>
</evidence>
<evidence type="ECO:0000256" key="3">
    <source>
        <dbReference type="ARBA" id="ARBA00022553"/>
    </source>
</evidence>
<dbReference type="Pfam" id="PF00512">
    <property type="entry name" value="HisKA"/>
    <property type="match status" value="1"/>
</dbReference>
<keyword evidence="6" id="KW-0902">Two-component regulatory system</keyword>
<evidence type="ECO:0000259" key="10">
    <source>
        <dbReference type="PROSITE" id="PS50110"/>
    </source>
</evidence>
<dbReference type="CDD" id="cd16922">
    <property type="entry name" value="HATPase_EvgS-ArcB-TorS-like"/>
    <property type="match status" value="1"/>
</dbReference>
<dbReference type="InterPro" id="IPR013783">
    <property type="entry name" value="Ig-like_fold"/>
</dbReference>
<dbReference type="GO" id="GO:0009927">
    <property type="term" value="F:histidine phosphotransfer kinase activity"/>
    <property type="evidence" value="ECO:0007669"/>
    <property type="project" value="TreeGrafter"/>
</dbReference>
<dbReference type="SUPFAM" id="SSF52172">
    <property type="entry name" value="CheY-like"/>
    <property type="match status" value="1"/>
</dbReference>
<feature type="modified residue" description="4-aspartylphosphate" evidence="7">
    <location>
        <position position="1134"/>
    </location>
</feature>
<dbReference type="Gene3D" id="2.130.10.10">
    <property type="entry name" value="YVTN repeat-like/Quinoprotein amine dehydrogenase"/>
    <property type="match status" value="2"/>
</dbReference>
<dbReference type="InterPro" id="IPR001789">
    <property type="entry name" value="Sig_transdc_resp-reg_receiver"/>
</dbReference>
<sequence length="1208" mass="131858">MGMLMPQHRGLAQVGWPRQHRRRRAVPMMRRIATCLLALAGACTMAAPQAQVPENPRFRLLGSRHGLPTTVVNALERDRLGFVWVATSDGLARYDGHGFRVWRHDAADPRSISGNTVQAIHVDARDRVWTSSEFGGIDMLDAARAGFRHWRSADYPQLRTDDIFAFASQGDRLWIGTGGGGMYGMDLAGKPSDWVPTPVPGVLPSDVVMDIAIEKDGRVCVATTGGLAVLESGRLRGEPLPGAVPMPMVYELWVDGASLWAGTSAGIFRREAAGRWRRLPYADMFERPNAATSFARDLDGSMWIGSQRGLWRVTGDSARPYPVKSESAWPREGIDAMMGEPEGGLWVAASGVGVGHLPSDWRSLAVIRRDGESQGAHHYGVVASARAGGIWLGGAQGHIERVDAQGVAEVVDADVRRRLPERMPFFMTEDAHGQLWLGYGRDGLWRLGRDGRLDSWRRVTDRHAPPAESYDHIAPTRDGKVWLALSGKGLELRDAVTGRLLRQFPLAGDDVGDGEILDMRMGPDERLWVAGSFGLGWLDETSGRLVMPSGLRGRRVHVFDFIDGDALWLHAADGLSRHVRGKDEWRRTDGLPAGRELPSLKPGSLRVDARGRVWLSSQRGLLRWDPRTAHMARFGVDQGFDSQEFVDGGMTVDDRGMLAAVAYDGSVVLVDTRFPDPPARVPTLRIDRVDVRRNGEWAAQPLAGALEFGPDEREFRLTGNLLAFDDPTGTRYWSRLEGFDSGWMDQGAQGERVFTGLAPGRYRLRMRAMDAAGNAAREQQLEFRVQPPWWRTWTALWIYSVVVLGLLAWAALDYRRRLARAHALALAEQKRTLAEQASEAKTRFLATLGHEIRTPMTGVLGMAELLQSTPLDAGQRGQVDAILRAGGHLLRLLNDALDLARIEAEKLVLADDAFDLHALIEEAEALMKPLAARKGLRFVLALPATVPRVFIGDRTRIGQILFNLLGNAIKFTECGEVGLAVDVEPRGGLRFVIHDTGPGLSDAQRQRLFRRFEQAEGARTSARYGGSGLGLAISQELAAAMGGRIDIDSTPGCGARFSVMLPLPVALVAAAASNAISPDVPDSMQLLLVEDDETVAEVVTSLLRGLGHAVRHVPHGLAALAEAASSRFDAALLDLDLPGIDGFVLARQLRINGFAGPLLAVTARADTEAESRAREVGFDAFVRKPVSAVILSEGLREAAQARARAKAG</sequence>
<dbReference type="PANTHER" id="PTHR43047:SF72">
    <property type="entry name" value="OSMOSENSING HISTIDINE PROTEIN KINASE SLN1"/>
    <property type="match status" value="1"/>
</dbReference>
<dbReference type="EMBL" id="CP029556">
    <property type="protein sequence ID" value="AXA83415.1"/>
    <property type="molecule type" value="Genomic_DNA"/>
</dbReference>
<dbReference type="SUPFAM" id="SSF47384">
    <property type="entry name" value="Homodimeric domain of signal transducing histidine kinase"/>
    <property type="match status" value="1"/>
</dbReference>
<dbReference type="EC" id="2.7.13.3" evidence="2"/>